<reference evidence="1" key="1">
    <citation type="journal article" date="2014" name="Int. J. Syst. Evol. Microbiol.">
        <title>Complete genome sequence of Corynebacterium casei LMG S-19264T (=DSM 44701T), isolated from a smear-ripened cheese.</title>
        <authorList>
            <consortium name="US DOE Joint Genome Institute (JGI-PGF)"/>
            <person name="Walter F."/>
            <person name="Albersmeier A."/>
            <person name="Kalinowski J."/>
            <person name="Ruckert C."/>
        </authorList>
    </citation>
    <scope>NUCLEOTIDE SEQUENCE</scope>
    <source>
        <strain evidence="1">KCTC 42097</strain>
    </source>
</reference>
<comment type="caution">
    <text evidence="1">The sequence shown here is derived from an EMBL/GenBank/DDBJ whole genome shotgun (WGS) entry which is preliminary data.</text>
</comment>
<accession>A0A8J3DRK5</accession>
<dbReference type="Pfam" id="PF04325">
    <property type="entry name" value="DUF465"/>
    <property type="match status" value="1"/>
</dbReference>
<proteinExistence type="predicted"/>
<evidence type="ECO:0000313" key="2">
    <source>
        <dbReference type="Proteomes" id="UP000641137"/>
    </source>
</evidence>
<dbReference type="RefSeq" id="WP_189491582.1">
    <property type="nucleotide sequence ID" value="NZ_BMZO01000009.1"/>
</dbReference>
<protein>
    <recommendedName>
        <fullName evidence="3">DUF465 domain-containing protein</fullName>
    </recommendedName>
</protein>
<dbReference type="Proteomes" id="UP000641137">
    <property type="component" value="Unassembled WGS sequence"/>
</dbReference>
<dbReference type="PROSITE" id="PS51257">
    <property type="entry name" value="PROKAR_LIPOPROTEIN"/>
    <property type="match status" value="1"/>
</dbReference>
<sequence length="67" mass="7734">MSDQEKADTRLEYARLKLEHSDFDAAINAMIAVGCDSMQIQRMKKKKLKVKDRLNELEDQIIPDIIA</sequence>
<keyword evidence="2" id="KW-1185">Reference proteome</keyword>
<dbReference type="EMBL" id="BMZO01000009">
    <property type="protein sequence ID" value="GHC77074.1"/>
    <property type="molecule type" value="Genomic_DNA"/>
</dbReference>
<reference evidence="1" key="2">
    <citation type="submission" date="2020-09" db="EMBL/GenBank/DDBJ databases">
        <authorList>
            <person name="Sun Q."/>
            <person name="Kim S."/>
        </authorList>
    </citation>
    <scope>NUCLEOTIDE SEQUENCE</scope>
    <source>
        <strain evidence="1">KCTC 42097</strain>
    </source>
</reference>
<dbReference type="AlphaFoldDB" id="A0A8J3DRK5"/>
<evidence type="ECO:0000313" key="1">
    <source>
        <dbReference type="EMBL" id="GHC77074.1"/>
    </source>
</evidence>
<dbReference type="InterPro" id="IPR038444">
    <property type="entry name" value="DUF465_sf"/>
</dbReference>
<evidence type="ECO:0008006" key="3">
    <source>
        <dbReference type="Google" id="ProtNLM"/>
    </source>
</evidence>
<gene>
    <name evidence="1" type="ORF">GCM10010136_28340</name>
</gene>
<dbReference type="InterPro" id="IPR007420">
    <property type="entry name" value="DUF465"/>
</dbReference>
<name>A0A8J3DRK5_9HYPH</name>
<organism evidence="1 2">
    <name type="scientific">Limoniibacter endophyticus</name>
    <dbReference type="NCBI Taxonomy" id="1565040"/>
    <lineage>
        <taxon>Bacteria</taxon>
        <taxon>Pseudomonadati</taxon>
        <taxon>Pseudomonadota</taxon>
        <taxon>Alphaproteobacteria</taxon>
        <taxon>Hyphomicrobiales</taxon>
        <taxon>Bartonellaceae</taxon>
        <taxon>Limoniibacter</taxon>
    </lineage>
</organism>
<dbReference type="Gene3D" id="6.10.280.50">
    <property type="match status" value="1"/>
</dbReference>